<dbReference type="SUPFAM" id="SSF55781">
    <property type="entry name" value="GAF domain-like"/>
    <property type="match status" value="1"/>
</dbReference>
<dbReference type="InterPro" id="IPR051330">
    <property type="entry name" value="Phosphatase_reg/MetRdx"/>
</dbReference>
<dbReference type="PANTHER" id="PTHR21021">
    <property type="entry name" value="GAF/PUTATIVE CYTOSKELETAL PROTEIN"/>
    <property type="match status" value="1"/>
</dbReference>
<organism evidence="3 4">
    <name type="scientific">Ligilactobacillus pobuzihii</name>
    <dbReference type="NCBI Taxonomy" id="449659"/>
    <lineage>
        <taxon>Bacteria</taxon>
        <taxon>Bacillati</taxon>
        <taxon>Bacillota</taxon>
        <taxon>Bacilli</taxon>
        <taxon>Lactobacillales</taxon>
        <taxon>Lactobacillaceae</taxon>
        <taxon>Ligilactobacillus</taxon>
    </lineage>
</organism>
<dbReference type="PANTHER" id="PTHR21021:SF15">
    <property type="entry name" value="FREE METHIONINE-R-SULFOXIDE REDUCTASE"/>
    <property type="match status" value="1"/>
</dbReference>
<protein>
    <recommendedName>
        <fullName evidence="2">GAF domain-containing protein</fullName>
    </recommendedName>
</protein>
<keyword evidence="4" id="KW-1185">Reference proteome</keyword>
<reference evidence="3 4" key="1">
    <citation type="journal article" date="2015" name="Genome Announc.">
        <title>Expanding the biotechnology potential of lactobacilli through comparative genomics of 213 strains and associated genera.</title>
        <authorList>
            <person name="Sun Z."/>
            <person name="Harris H.M."/>
            <person name="McCann A."/>
            <person name="Guo C."/>
            <person name="Argimon S."/>
            <person name="Zhang W."/>
            <person name="Yang X."/>
            <person name="Jeffery I.B."/>
            <person name="Cooney J.C."/>
            <person name="Kagawa T.F."/>
            <person name="Liu W."/>
            <person name="Song Y."/>
            <person name="Salvetti E."/>
            <person name="Wrobel A."/>
            <person name="Rasinkangas P."/>
            <person name="Parkhill J."/>
            <person name="Rea M.C."/>
            <person name="O'Sullivan O."/>
            <person name="Ritari J."/>
            <person name="Douillard F.P."/>
            <person name="Paul Ross R."/>
            <person name="Yang R."/>
            <person name="Briner A.E."/>
            <person name="Felis G.E."/>
            <person name="de Vos W.M."/>
            <person name="Barrangou R."/>
            <person name="Klaenhammer T.R."/>
            <person name="Caufield P.W."/>
            <person name="Cui Y."/>
            <person name="Zhang H."/>
            <person name="O'Toole P.W."/>
        </authorList>
    </citation>
    <scope>NUCLEOTIDE SEQUENCE [LARGE SCALE GENOMIC DNA]</scope>
    <source>
        <strain evidence="3 4">NBRC 103219</strain>
    </source>
</reference>
<accession>A0A0R2LIS5</accession>
<dbReference type="RefSeq" id="WP_017867629.1">
    <property type="nucleotide sequence ID" value="NZ_BJYB01000003.1"/>
</dbReference>
<comment type="caution">
    <text evidence="3">The sequence shown here is derived from an EMBL/GenBank/DDBJ whole genome shotgun (WGS) entry which is preliminary data.</text>
</comment>
<dbReference type="GO" id="GO:0033745">
    <property type="term" value="F:L-methionine-(R)-S-oxide reductase activity"/>
    <property type="evidence" value="ECO:0007669"/>
    <property type="project" value="TreeGrafter"/>
</dbReference>
<comment type="similarity">
    <text evidence="1">Belongs to the free Met sulfoxide reductase family.</text>
</comment>
<proteinExistence type="inferred from homology"/>
<dbReference type="OrthoDB" id="9796252at2"/>
<dbReference type="GO" id="GO:0005829">
    <property type="term" value="C:cytosol"/>
    <property type="evidence" value="ECO:0007669"/>
    <property type="project" value="TreeGrafter"/>
</dbReference>
<dbReference type="EMBL" id="JQCN01000052">
    <property type="protein sequence ID" value="KRN98036.1"/>
    <property type="molecule type" value="Genomic_DNA"/>
</dbReference>
<dbReference type="Gene3D" id="3.30.450.40">
    <property type="match status" value="1"/>
</dbReference>
<dbReference type="STRING" id="449659.IV66_GL000325"/>
<dbReference type="AlphaFoldDB" id="A0A0R2LIS5"/>
<dbReference type="Pfam" id="PF01590">
    <property type="entry name" value="GAF"/>
    <property type="match status" value="1"/>
</dbReference>
<dbReference type="FunFam" id="3.30.450.40:FF:000008">
    <property type="entry name" value="GAF domain-containing proteins"/>
    <property type="match status" value="1"/>
</dbReference>
<dbReference type="PATRIC" id="fig|449659.4.peg.323"/>
<dbReference type="InterPro" id="IPR003018">
    <property type="entry name" value="GAF"/>
</dbReference>
<evidence type="ECO:0000313" key="3">
    <source>
        <dbReference type="EMBL" id="KRN98036.1"/>
    </source>
</evidence>
<feature type="domain" description="GAF" evidence="2">
    <location>
        <begin position="34"/>
        <end position="145"/>
    </location>
</feature>
<sequence>MSNKEETYKLLLTQAKSLLEDETDLVANMSNIVSLIFHSLPDLNGTTYYRFLNNELVLRPFQGKPACMHIPVGKGVCGTVASTQTTEIVPNVHDFSGHIACDSVSNSEIVVPVFNDDKFWGVLDLDSPKFNTFDNIDDKYLRAIAPLIFGVKSYAK</sequence>
<evidence type="ECO:0000313" key="4">
    <source>
        <dbReference type="Proteomes" id="UP000051886"/>
    </source>
</evidence>
<evidence type="ECO:0000256" key="1">
    <source>
        <dbReference type="ARBA" id="ARBA00038454"/>
    </source>
</evidence>
<evidence type="ECO:0000259" key="2">
    <source>
        <dbReference type="Pfam" id="PF01590"/>
    </source>
</evidence>
<dbReference type="InterPro" id="IPR029016">
    <property type="entry name" value="GAF-like_dom_sf"/>
</dbReference>
<name>A0A0R2LIS5_9LACO</name>
<dbReference type="Proteomes" id="UP000051886">
    <property type="component" value="Unassembled WGS sequence"/>
</dbReference>
<gene>
    <name evidence="3" type="ORF">IV66_GL000325</name>
</gene>